<name>A0A9D1IPN6_9BACT</name>
<sequence>GYGAIVGANSVVTHDVPPMTIVGGNPAKFIKKIEPREKMS</sequence>
<dbReference type="SUPFAM" id="SSF51161">
    <property type="entry name" value="Trimeric LpxA-like enzymes"/>
    <property type="match status" value="1"/>
</dbReference>
<organism evidence="3 4">
    <name type="scientific">Candidatus Limisoma intestinavium</name>
    <dbReference type="NCBI Taxonomy" id="2840856"/>
    <lineage>
        <taxon>Bacteria</taxon>
        <taxon>Pseudomonadati</taxon>
        <taxon>Bacteroidota</taxon>
        <taxon>Bacteroidia</taxon>
        <taxon>Bacteroidales</taxon>
        <taxon>Candidatus Limisoma</taxon>
    </lineage>
</organism>
<feature type="non-terminal residue" evidence="3">
    <location>
        <position position="1"/>
    </location>
</feature>
<protein>
    <submittedName>
        <fullName evidence="3">Sugar O-acetyltransferase</fullName>
    </submittedName>
</protein>
<evidence type="ECO:0000313" key="3">
    <source>
        <dbReference type="EMBL" id="HIU39629.1"/>
    </source>
</evidence>
<gene>
    <name evidence="3" type="ORF">IAD18_08200</name>
</gene>
<reference evidence="3" key="2">
    <citation type="journal article" date="2021" name="PeerJ">
        <title>Extensive microbial diversity within the chicken gut microbiome revealed by metagenomics and culture.</title>
        <authorList>
            <person name="Gilroy R."/>
            <person name="Ravi A."/>
            <person name="Getino M."/>
            <person name="Pursley I."/>
            <person name="Horton D.L."/>
            <person name="Alikhan N.F."/>
            <person name="Baker D."/>
            <person name="Gharbi K."/>
            <person name="Hall N."/>
            <person name="Watson M."/>
            <person name="Adriaenssens E.M."/>
            <person name="Foster-Nyarko E."/>
            <person name="Jarju S."/>
            <person name="Secka A."/>
            <person name="Antonio M."/>
            <person name="Oren A."/>
            <person name="Chaudhuri R.R."/>
            <person name="La Ragione R."/>
            <person name="Hildebrand F."/>
            <person name="Pallen M.J."/>
        </authorList>
    </citation>
    <scope>NUCLEOTIDE SEQUENCE</scope>
    <source>
        <strain evidence="3">17073</strain>
    </source>
</reference>
<dbReference type="AlphaFoldDB" id="A0A9D1IPN6"/>
<evidence type="ECO:0000256" key="1">
    <source>
        <dbReference type="ARBA" id="ARBA00007274"/>
    </source>
</evidence>
<dbReference type="Gene3D" id="2.160.10.10">
    <property type="entry name" value="Hexapeptide repeat proteins"/>
    <property type="match status" value="1"/>
</dbReference>
<dbReference type="PANTHER" id="PTHR23416:SF23">
    <property type="entry name" value="ACETYLTRANSFERASE C18B11.09C-RELATED"/>
    <property type="match status" value="1"/>
</dbReference>
<dbReference type="PANTHER" id="PTHR23416">
    <property type="entry name" value="SIALIC ACID SYNTHASE-RELATED"/>
    <property type="match status" value="1"/>
</dbReference>
<keyword evidence="2" id="KW-0808">Transferase</keyword>
<comment type="caution">
    <text evidence="3">The sequence shown here is derived from an EMBL/GenBank/DDBJ whole genome shotgun (WGS) entry which is preliminary data.</text>
</comment>
<evidence type="ECO:0000313" key="4">
    <source>
        <dbReference type="Proteomes" id="UP000824076"/>
    </source>
</evidence>
<accession>A0A9D1IPN6</accession>
<evidence type="ECO:0000256" key="2">
    <source>
        <dbReference type="ARBA" id="ARBA00022679"/>
    </source>
</evidence>
<comment type="similarity">
    <text evidence="1">Belongs to the transferase hexapeptide repeat family.</text>
</comment>
<dbReference type="GO" id="GO:0008374">
    <property type="term" value="F:O-acyltransferase activity"/>
    <property type="evidence" value="ECO:0007669"/>
    <property type="project" value="TreeGrafter"/>
</dbReference>
<dbReference type="Proteomes" id="UP000824076">
    <property type="component" value="Unassembled WGS sequence"/>
</dbReference>
<dbReference type="InterPro" id="IPR051159">
    <property type="entry name" value="Hexapeptide_acetyltransf"/>
</dbReference>
<reference evidence="3" key="1">
    <citation type="submission" date="2020-10" db="EMBL/GenBank/DDBJ databases">
        <authorList>
            <person name="Gilroy R."/>
        </authorList>
    </citation>
    <scope>NUCLEOTIDE SEQUENCE</scope>
    <source>
        <strain evidence="3">17073</strain>
    </source>
</reference>
<proteinExistence type="inferred from homology"/>
<dbReference type="EMBL" id="DVMS01000230">
    <property type="protein sequence ID" value="HIU39629.1"/>
    <property type="molecule type" value="Genomic_DNA"/>
</dbReference>
<dbReference type="InterPro" id="IPR011004">
    <property type="entry name" value="Trimer_LpxA-like_sf"/>
</dbReference>